<dbReference type="Proteomes" id="UP000184148">
    <property type="component" value="Unassembled WGS sequence"/>
</dbReference>
<keyword evidence="1" id="KW-0472">Membrane</keyword>
<dbReference type="AlphaFoldDB" id="A0A1M4T1I7"/>
<sequence length="111" mass="12929">MATKIIVSTVFLLILGLVMTKGTHEKDNIQETPLVYRNPTVQYILKLSILLFIGFSGFLLFYDWKLFIGLLFVGILTAKFTTIPIWDKLFYVLFAPQAESLEQKKRRKKRK</sequence>
<dbReference type="EMBL" id="FQUY01000001">
    <property type="protein sequence ID" value="SHE38329.1"/>
    <property type="molecule type" value="Genomic_DNA"/>
</dbReference>
<evidence type="ECO:0000313" key="2">
    <source>
        <dbReference type="EMBL" id="SHE38329.1"/>
    </source>
</evidence>
<proteinExistence type="predicted"/>
<name>A0A1M4T1I7_9FIRM</name>
<keyword evidence="1" id="KW-0812">Transmembrane</keyword>
<evidence type="ECO:0000256" key="1">
    <source>
        <dbReference type="SAM" id="Phobius"/>
    </source>
</evidence>
<gene>
    <name evidence="2" type="ORF">SAMN02745133_00319</name>
</gene>
<dbReference type="OrthoDB" id="9852067at2"/>
<organism evidence="2 3">
    <name type="scientific">Desulforamulus putei DSM 12395</name>
    <dbReference type="NCBI Taxonomy" id="1121429"/>
    <lineage>
        <taxon>Bacteria</taxon>
        <taxon>Bacillati</taxon>
        <taxon>Bacillota</taxon>
        <taxon>Clostridia</taxon>
        <taxon>Eubacteriales</taxon>
        <taxon>Peptococcaceae</taxon>
        <taxon>Desulforamulus</taxon>
    </lineage>
</organism>
<evidence type="ECO:0000313" key="3">
    <source>
        <dbReference type="Proteomes" id="UP000184148"/>
    </source>
</evidence>
<feature type="transmembrane region" description="Helical" evidence="1">
    <location>
        <begin position="44"/>
        <end position="62"/>
    </location>
</feature>
<keyword evidence="3" id="KW-1185">Reference proteome</keyword>
<accession>A0A1M4T1I7</accession>
<protein>
    <submittedName>
        <fullName evidence="2">Uncharacterized protein</fullName>
    </submittedName>
</protein>
<feature type="transmembrane region" description="Helical" evidence="1">
    <location>
        <begin position="67"/>
        <end position="86"/>
    </location>
</feature>
<keyword evidence="1" id="KW-1133">Transmembrane helix</keyword>
<dbReference type="RefSeq" id="WP_073234627.1">
    <property type="nucleotide sequence ID" value="NZ_FQUY01000001.1"/>
</dbReference>
<reference evidence="3" key="1">
    <citation type="submission" date="2016-11" db="EMBL/GenBank/DDBJ databases">
        <authorList>
            <person name="Varghese N."/>
            <person name="Submissions S."/>
        </authorList>
    </citation>
    <scope>NUCLEOTIDE SEQUENCE [LARGE SCALE GENOMIC DNA]</scope>
    <source>
        <strain evidence="3">DSM 12395</strain>
    </source>
</reference>